<dbReference type="GO" id="GO:0005861">
    <property type="term" value="C:troponin complex"/>
    <property type="evidence" value="ECO:0007669"/>
    <property type="project" value="InterPro"/>
</dbReference>
<evidence type="ECO:0000313" key="4">
    <source>
        <dbReference type="EMBL" id="KAK3856806.1"/>
    </source>
</evidence>
<dbReference type="Proteomes" id="UP001286313">
    <property type="component" value="Unassembled WGS sequence"/>
</dbReference>
<dbReference type="Pfam" id="PF00992">
    <property type="entry name" value="Troponin"/>
    <property type="match status" value="1"/>
</dbReference>
<protein>
    <recommendedName>
        <fullName evidence="6">Troponin T</fullName>
    </recommendedName>
</protein>
<dbReference type="PANTHER" id="PTHR11521">
    <property type="entry name" value="TROPONIN T"/>
    <property type="match status" value="1"/>
</dbReference>
<name>A0AAE1BTM1_PETCI</name>
<dbReference type="Gene3D" id="1.20.5.350">
    <property type="match status" value="1"/>
</dbReference>
<dbReference type="InterPro" id="IPR027707">
    <property type="entry name" value="TNNT"/>
</dbReference>
<feature type="region of interest" description="Disordered" evidence="3">
    <location>
        <begin position="16"/>
        <end position="37"/>
    </location>
</feature>
<feature type="region of interest" description="Disordered" evidence="3">
    <location>
        <begin position="60"/>
        <end position="163"/>
    </location>
</feature>
<keyword evidence="5" id="KW-1185">Reference proteome</keyword>
<dbReference type="GO" id="GO:0006936">
    <property type="term" value="P:muscle contraction"/>
    <property type="evidence" value="ECO:0007669"/>
    <property type="project" value="TreeGrafter"/>
</dbReference>
<evidence type="ECO:0000313" key="5">
    <source>
        <dbReference type="Proteomes" id="UP001286313"/>
    </source>
</evidence>
<sequence>MFSLFPLLPSPLLAAHRHRRKKKGDEGANFLKSRQQMKMSELDEQLAEYIAEWRKQRAKEEDELRRLKDKQAKRKVLRAEEEKKLTEQKKAEEERKMREDSERKHREQEEKRKRLEEAEKKRQAMMKGSSEGGKDGGVKKFSKGGGDKLSNIQAAKGELGKTREQLAEEKKIALSIRVKPINVDGIGSDQLRHKADEMWNLIIKLETEKYDMEERMKRQDYDLKELRERQKQQLRQKALKKGLDPE</sequence>
<dbReference type="FunFam" id="1.20.5.350:FF:000003">
    <property type="entry name" value="Troponin T isoform 5"/>
    <property type="match status" value="1"/>
</dbReference>
<organism evidence="4 5">
    <name type="scientific">Petrolisthes cinctipes</name>
    <name type="common">Flat porcelain crab</name>
    <dbReference type="NCBI Taxonomy" id="88211"/>
    <lineage>
        <taxon>Eukaryota</taxon>
        <taxon>Metazoa</taxon>
        <taxon>Ecdysozoa</taxon>
        <taxon>Arthropoda</taxon>
        <taxon>Crustacea</taxon>
        <taxon>Multicrustacea</taxon>
        <taxon>Malacostraca</taxon>
        <taxon>Eumalacostraca</taxon>
        <taxon>Eucarida</taxon>
        <taxon>Decapoda</taxon>
        <taxon>Pleocyemata</taxon>
        <taxon>Anomura</taxon>
        <taxon>Galatheoidea</taxon>
        <taxon>Porcellanidae</taxon>
        <taxon>Petrolisthes</taxon>
    </lineage>
</organism>
<dbReference type="InterPro" id="IPR001978">
    <property type="entry name" value="Troponin"/>
</dbReference>
<evidence type="ECO:0008006" key="6">
    <source>
        <dbReference type="Google" id="ProtNLM"/>
    </source>
</evidence>
<feature type="compositionally biased region" description="Basic and acidic residues" evidence="3">
    <location>
        <begin position="77"/>
        <end position="122"/>
    </location>
</feature>
<comment type="function">
    <text evidence="1">Troponin T is the tropomyosin-binding subunit of troponin, the thin filament regulatory complex which confers calcium-sensitivity to striated muscle actomyosin ATPase activity.</text>
</comment>
<accession>A0AAE1BTM1</accession>
<comment type="similarity">
    <text evidence="2">Belongs to the troponin T family.</text>
</comment>
<comment type="caution">
    <text evidence="4">The sequence shown here is derived from an EMBL/GenBank/DDBJ whole genome shotgun (WGS) entry which is preliminary data.</text>
</comment>
<proteinExistence type="inferred from homology"/>
<evidence type="ECO:0000256" key="2">
    <source>
        <dbReference type="ARBA" id="ARBA00008330"/>
    </source>
</evidence>
<evidence type="ECO:0000256" key="1">
    <source>
        <dbReference type="ARBA" id="ARBA00003363"/>
    </source>
</evidence>
<feature type="compositionally biased region" description="Basic and acidic residues" evidence="3">
    <location>
        <begin position="60"/>
        <end position="70"/>
    </location>
</feature>
<dbReference type="GO" id="GO:0006937">
    <property type="term" value="P:regulation of muscle contraction"/>
    <property type="evidence" value="ECO:0007669"/>
    <property type="project" value="InterPro"/>
</dbReference>
<reference evidence="4" key="1">
    <citation type="submission" date="2023-10" db="EMBL/GenBank/DDBJ databases">
        <title>Genome assemblies of two species of porcelain crab, Petrolisthes cinctipes and Petrolisthes manimaculis (Anomura: Porcellanidae).</title>
        <authorList>
            <person name="Angst P."/>
        </authorList>
    </citation>
    <scope>NUCLEOTIDE SEQUENCE</scope>
    <source>
        <strain evidence="4">PB745_01</strain>
        <tissue evidence="4">Gill</tissue>
    </source>
</reference>
<dbReference type="SUPFAM" id="SSF90250">
    <property type="entry name" value="Troponin coil-coiled subunits"/>
    <property type="match status" value="1"/>
</dbReference>
<dbReference type="PANTHER" id="PTHR11521:SF1">
    <property type="entry name" value="TROPONIN T, SKELETAL MUSCLE"/>
    <property type="match status" value="1"/>
</dbReference>
<gene>
    <name evidence="4" type="ORF">Pcinc_036897</name>
</gene>
<dbReference type="EMBL" id="JAWQEG010005781">
    <property type="protein sequence ID" value="KAK3856806.1"/>
    <property type="molecule type" value="Genomic_DNA"/>
</dbReference>
<dbReference type="GO" id="GO:0005523">
    <property type="term" value="F:tropomyosin binding"/>
    <property type="evidence" value="ECO:0007669"/>
    <property type="project" value="TreeGrafter"/>
</dbReference>
<evidence type="ECO:0000256" key="3">
    <source>
        <dbReference type="SAM" id="MobiDB-lite"/>
    </source>
</evidence>
<dbReference type="GO" id="GO:0045214">
    <property type="term" value="P:sarcomere organization"/>
    <property type="evidence" value="ECO:0007669"/>
    <property type="project" value="UniProtKB-ARBA"/>
</dbReference>
<dbReference type="InterPro" id="IPR038077">
    <property type="entry name" value="Troponin_sf"/>
</dbReference>
<dbReference type="AlphaFoldDB" id="A0AAE1BTM1"/>